<dbReference type="Proteomes" id="UP000008743">
    <property type="component" value="Unassembled WGS sequence"/>
</dbReference>
<keyword evidence="1" id="KW-0479">Metal-binding</keyword>
<feature type="compositionally biased region" description="Polar residues" evidence="3">
    <location>
        <begin position="75"/>
        <end position="92"/>
    </location>
</feature>
<evidence type="ECO:0000256" key="2">
    <source>
        <dbReference type="ARBA" id="ARBA00023242"/>
    </source>
</evidence>
<dbReference type="OrthoDB" id="5575144at2759"/>
<feature type="compositionally biased region" description="Low complexity" evidence="3">
    <location>
        <begin position="115"/>
        <end position="124"/>
    </location>
</feature>
<evidence type="ECO:0000256" key="1">
    <source>
        <dbReference type="ARBA" id="ARBA00022723"/>
    </source>
</evidence>
<dbReference type="GO" id="GO:0000981">
    <property type="term" value="F:DNA-binding transcription factor activity, RNA polymerase II-specific"/>
    <property type="evidence" value="ECO:0007669"/>
    <property type="project" value="InterPro"/>
</dbReference>
<dbReference type="SMART" id="SM00066">
    <property type="entry name" value="GAL4"/>
    <property type="match status" value="1"/>
</dbReference>
<dbReference type="PANTHER" id="PTHR47659">
    <property type="entry name" value="ZN(II)2CYS6 TRANSCRIPTION FACTOR (EUROFUNG)-RELATED"/>
    <property type="match status" value="1"/>
</dbReference>
<reference evidence="5" key="1">
    <citation type="submission" date="2011-02" db="EMBL/GenBank/DDBJ databases">
        <title>The Genome Sequence of Capsaspora owczarzaki ATCC 30864.</title>
        <authorList>
            <consortium name="The Broad Institute Genome Sequencing Platform"/>
            <person name="Russ C."/>
            <person name="Cuomo C."/>
            <person name="Burger G."/>
            <person name="Gray M.W."/>
            <person name="Holland P.W.H."/>
            <person name="King N."/>
            <person name="Lang F.B.F."/>
            <person name="Roger A.J."/>
            <person name="Ruiz-Trillo I."/>
            <person name="Young S.K."/>
            <person name="Zeng Q."/>
            <person name="Gargeya S."/>
            <person name="Alvarado L."/>
            <person name="Berlin A."/>
            <person name="Chapman S.B."/>
            <person name="Chen Z."/>
            <person name="Freedman E."/>
            <person name="Gellesch M."/>
            <person name="Goldberg J."/>
            <person name="Griggs A."/>
            <person name="Gujja S."/>
            <person name="Heilman E."/>
            <person name="Heiman D."/>
            <person name="Howarth C."/>
            <person name="Mehta T."/>
            <person name="Neiman D."/>
            <person name="Pearson M."/>
            <person name="Roberts A."/>
            <person name="Saif S."/>
            <person name="Shea T."/>
            <person name="Shenoy N."/>
            <person name="Sisk P."/>
            <person name="Stolte C."/>
            <person name="Sykes S."/>
            <person name="White J."/>
            <person name="Yandava C."/>
            <person name="Haas B."/>
            <person name="Nusbaum C."/>
            <person name="Birren B."/>
        </authorList>
    </citation>
    <scope>NUCLEOTIDE SEQUENCE</scope>
    <source>
        <strain evidence="5">ATCC 30864</strain>
    </source>
</reference>
<keyword evidence="6" id="KW-1185">Reference proteome</keyword>
<dbReference type="InterPro" id="IPR001138">
    <property type="entry name" value="Zn2Cys6_DnaBD"/>
</dbReference>
<dbReference type="RefSeq" id="XP_004349119.1">
    <property type="nucleotide sequence ID" value="XM_004349069.2"/>
</dbReference>
<feature type="region of interest" description="Disordered" evidence="3">
    <location>
        <begin position="104"/>
        <end position="124"/>
    </location>
</feature>
<feature type="compositionally biased region" description="Low complexity" evidence="3">
    <location>
        <begin position="236"/>
        <end position="248"/>
    </location>
</feature>
<evidence type="ECO:0000259" key="4">
    <source>
        <dbReference type="SMART" id="SM00066"/>
    </source>
</evidence>
<reference evidence="6" key="2">
    <citation type="submission" date="2011-02" db="EMBL/GenBank/DDBJ databases">
        <title>The Genome Sequence of Capsaspora owczarzaki ATCC 30864.</title>
        <authorList>
            <person name="Russ C."/>
            <person name="Cuomo C."/>
            <person name="Burger G."/>
            <person name="Gray M.W."/>
            <person name="Holland P.W.H."/>
            <person name="King N."/>
            <person name="Lang F.B.F."/>
            <person name="Roger A.J."/>
            <person name="Ruiz-Trillo I."/>
            <person name="Young S.K."/>
            <person name="Zeng Q."/>
            <person name="Gargeya S."/>
            <person name="Alvarado L."/>
            <person name="Berlin A."/>
            <person name="Chapman S.B."/>
            <person name="Chen Z."/>
            <person name="Freedman E."/>
            <person name="Gellesch M."/>
            <person name="Goldberg J."/>
            <person name="Griggs A."/>
            <person name="Gujja S."/>
            <person name="Heilman E."/>
            <person name="Heiman D."/>
            <person name="Howarth C."/>
            <person name="Mehta T."/>
            <person name="Neiman D."/>
            <person name="Pearson M."/>
            <person name="Roberts A."/>
            <person name="Saif S."/>
            <person name="Shea T."/>
            <person name="Shenoy N."/>
            <person name="Sisk P."/>
            <person name="Stolte C."/>
            <person name="Sykes S."/>
            <person name="White J."/>
            <person name="Yandava C."/>
            <person name="Haas B."/>
            <person name="Nusbaum C."/>
            <person name="Birren B."/>
        </authorList>
    </citation>
    <scope>NUCLEOTIDE SEQUENCE</scope>
    <source>
        <strain evidence="6">ATCC 30864</strain>
    </source>
</reference>
<feature type="domain" description="Zn(2)-C6 fungal-type" evidence="4">
    <location>
        <begin position="148"/>
        <end position="193"/>
    </location>
</feature>
<dbReference type="EMBL" id="KE346362">
    <property type="protein sequence ID" value="KJE91204.1"/>
    <property type="molecule type" value="Genomic_DNA"/>
</dbReference>
<feature type="compositionally biased region" description="Basic and acidic residues" evidence="3">
    <location>
        <begin position="534"/>
        <end position="543"/>
    </location>
</feature>
<dbReference type="CDD" id="cd00067">
    <property type="entry name" value="GAL4"/>
    <property type="match status" value="1"/>
</dbReference>
<accession>A0A0D2X1Q2</accession>
<gene>
    <name evidence="5" type="ORF">CAOG_002369</name>
</gene>
<feature type="region of interest" description="Disordered" evidence="3">
    <location>
        <begin position="534"/>
        <end position="553"/>
    </location>
</feature>
<keyword evidence="2" id="KW-0539">Nucleus</keyword>
<dbReference type="PANTHER" id="PTHR47659:SF7">
    <property type="entry name" value="FUNGAL TRANSCRIPTIONAL REGULATORY PROTEIN, N-TERMINAL DOMAIN-CONTAINING PROTEIN"/>
    <property type="match status" value="1"/>
</dbReference>
<dbReference type="InterPro" id="IPR036864">
    <property type="entry name" value="Zn2-C6_fun-type_DNA-bd_sf"/>
</dbReference>
<feature type="region of interest" description="Disordered" evidence="3">
    <location>
        <begin position="70"/>
        <end position="92"/>
    </location>
</feature>
<proteinExistence type="predicted"/>
<dbReference type="InParanoid" id="A0A0D2X1Q2"/>
<name>A0A0D2X1Q2_CAPO3</name>
<evidence type="ECO:0000313" key="5">
    <source>
        <dbReference type="EMBL" id="KJE91204.1"/>
    </source>
</evidence>
<dbReference type="STRING" id="595528.A0A0D2X1Q2"/>
<protein>
    <recommendedName>
        <fullName evidence="4">Zn(2)-C6 fungal-type domain-containing protein</fullName>
    </recommendedName>
</protein>
<evidence type="ECO:0000256" key="3">
    <source>
        <dbReference type="SAM" id="MobiDB-lite"/>
    </source>
</evidence>
<dbReference type="SUPFAM" id="SSF57701">
    <property type="entry name" value="Zn2/Cys6 DNA-binding domain"/>
    <property type="match status" value="1"/>
</dbReference>
<dbReference type="InterPro" id="IPR050335">
    <property type="entry name" value="ERT1_acuK_gluconeogen_tf"/>
</dbReference>
<evidence type="ECO:0000313" key="6">
    <source>
        <dbReference type="Proteomes" id="UP000008743"/>
    </source>
</evidence>
<dbReference type="GO" id="GO:0008270">
    <property type="term" value="F:zinc ion binding"/>
    <property type="evidence" value="ECO:0007669"/>
    <property type="project" value="InterPro"/>
</dbReference>
<dbReference type="AlphaFoldDB" id="A0A0D2X1Q2"/>
<sequence length="720" mass="77599">MALATPEPAFEGFDLPSTFSADANKAQADSSSMMSPSFLDLVQDGSFGFAFGMDALRGYQFRSPLPSAHTSSSSVQSPFTNESSSPNLLGHTTRTTSEVFDQLAFLPPTGSSPPAASKLSNSSGSSVSTAAAATAAALTISADAKSRKHATISCTVCKAGHRACSGGRPCERCIRLGIQDQCVDVVQRKRGRKGAVDPLSEGSTGDVSGRGQKRTADNNDYDASSEGSRKRPGCQSTSTMSVRSPSGSSVSNFIGVNASISGDADQTLYSSTFKATSVDEAILPSIIFPEFDFDSLESILQTTQPSGAEGAAPRFDASMLFDLPADDVLSYHSGRSSAHITAMLNDIALSETGSAAQAFRTEVELDVALATSRRPLVLERSKLGDRDLLVFAHGDLGVPNLAGNYTQAYAATKDWRRADDPFLNSILKSAQFVHRVLSGGSEFMSNPAVVDAMIQLSVQFFKIRQTYFCPVYLENYDNAQTRSARAYPPTRDAAEAGLKTMEDDAAFNDTLVNLTADDPSLLRRTFVQRRQQVNERLRSRPESPDACPNPYAQGGTVDPLDIQGSIRYVATPACFEQSPQVAIDALAKVIANDPLYPDMPLAVWDMAGRLLHVNGRLCSLMELTPQQLLYERVFVHSLLQVEDVGPLVVLHLGALCSNMNRYEVIAHMQKASGEKLRVRISVDCMRKEEIVLSPLTNMLKRVLIQSVGYFEVLPALSDSL</sequence>
<dbReference type="EMBL" id="KE346362">
    <property type="protein sequence ID" value="KJE91203.1"/>
    <property type="molecule type" value="Genomic_DNA"/>
</dbReference>
<organism evidence="5 6">
    <name type="scientific">Capsaspora owczarzaki (strain ATCC 30864)</name>
    <dbReference type="NCBI Taxonomy" id="595528"/>
    <lineage>
        <taxon>Eukaryota</taxon>
        <taxon>Filasterea</taxon>
        <taxon>Capsaspora</taxon>
    </lineage>
</organism>
<feature type="region of interest" description="Disordered" evidence="3">
    <location>
        <begin position="189"/>
        <end position="248"/>
    </location>
</feature>